<protein>
    <submittedName>
        <fullName evidence="1">Uncharacterized protein</fullName>
    </submittedName>
</protein>
<dbReference type="AlphaFoldDB" id="A0A103Y2U0"/>
<keyword evidence="2" id="KW-1185">Reference proteome</keyword>
<evidence type="ECO:0000313" key="1">
    <source>
        <dbReference type="EMBL" id="KVI01499.1"/>
    </source>
</evidence>
<dbReference type="EMBL" id="LEKV01003073">
    <property type="protein sequence ID" value="KVI01499.1"/>
    <property type="molecule type" value="Genomic_DNA"/>
</dbReference>
<reference evidence="1 2" key="1">
    <citation type="journal article" date="2016" name="Sci. Rep.">
        <title>The genome sequence of the outbreeding globe artichoke constructed de novo incorporating a phase-aware low-pass sequencing strategy of F1 progeny.</title>
        <authorList>
            <person name="Scaglione D."/>
            <person name="Reyes-Chin-Wo S."/>
            <person name="Acquadro A."/>
            <person name="Froenicke L."/>
            <person name="Portis E."/>
            <person name="Beitel C."/>
            <person name="Tirone M."/>
            <person name="Mauro R."/>
            <person name="Lo Monaco A."/>
            <person name="Mauromicale G."/>
            <person name="Faccioli P."/>
            <person name="Cattivelli L."/>
            <person name="Rieseberg L."/>
            <person name="Michelmore R."/>
            <person name="Lanteri S."/>
        </authorList>
    </citation>
    <scope>NUCLEOTIDE SEQUENCE [LARGE SCALE GENOMIC DNA]</scope>
    <source>
        <strain evidence="1">2C</strain>
    </source>
</reference>
<accession>A0A103Y2U0</accession>
<dbReference type="Gramene" id="KVI01499">
    <property type="protein sequence ID" value="KVI01499"/>
    <property type="gene ID" value="Ccrd_020227"/>
</dbReference>
<organism evidence="1 2">
    <name type="scientific">Cynara cardunculus var. scolymus</name>
    <name type="common">Globe artichoke</name>
    <name type="synonym">Cynara scolymus</name>
    <dbReference type="NCBI Taxonomy" id="59895"/>
    <lineage>
        <taxon>Eukaryota</taxon>
        <taxon>Viridiplantae</taxon>
        <taxon>Streptophyta</taxon>
        <taxon>Embryophyta</taxon>
        <taxon>Tracheophyta</taxon>
        <taxon>Spermatophyta</taxon>
        <taxon>Magnoliopsida</taxon>
        <taxon>eudicotyledons</taxon>
        <taxon>Gunneridae</taxon>
        <taxon>Pentapetalae</taxon>
        <taxon>asterids</taxon>
        <taxon>campanulids</taxon>
        <taxon>Asterales</taxon>
        <taxon>Asteraceae</taxon>
        <taxon>Carduoideae</taxon>
        <taxon>Cardueae</taxon>
        <taxon>Carduinae</taxon>
        <taxon>Cynara</taxon>
    </lineage>
</organism>
<comment type="caution">
    <text evidence="1">The sequence shown here is derived from an EMBL/GenBank/DDBJ whole genome shotgun (WGS) entry which is preliminary data.</text>
</comment>
<proteinExistence type="predicted"/>
<gene>
    <name evidence="1" type="ORF">Ccrd_020227</name>
</gene>
<sequence length="76" mass="9065">MEVAEERGVEAHQTDIHFELLIFLRSSSELKVKKEAFQWWIYSGEEEEEEVGSGRRIEDVLYFEQLVYLLYASYTN</sequence>
<evidence type="ECO:0000313" key="2">
    <source>
        <dbReference type="Proteomes" id="UP000243975"/>
    </source>
</evidence>
<name>A0A103Y2U0_CYNCS</name>
<dbReference type="Proteomes" id="UP000243975">
    <property type="component" value="Unassembled WGS sequence"/>
</dbReference>